<dbReference type="Proteomes" id="UP001212152">
    <property type="component" value="Unassembled WGS sequence"/>
</dbReference>
<name>A0AAD5TGH4_9FUNG</name>
<feature type="compositionally biased region" description="Gly residues" evidence="1">
    <location>
        <begin position="600"/>
        <end position="610"/>
    </location>
</feature>
<evidence type="ECO:0000259" key="2">
    <source>
        <dbReference type="PROSITE" id="PS50033"/>
    </source>
</evidence>
<feature type="region of interest" description="Disordered" evidence="1">
    <location>
        <begin position="569"/>
        <end position="645"/>
    </location>
</feature>
<dbReference type="AlphaFoldDB" id="A0AAD5TGH4"/>
<feature type="region of interest" description="Disordered" evidence="1">
    <location>
        <begin position="337"/>
        <end position="383"/>
    </location>
</feature>
<evidence type="ECO:0000256" key="1">
    <source>
        <dbReference type="SAM" id="MobiDB-lite"/>
    </source>
</evidence>
<feature type="compositionally biased region" description="Low complexity" evidence="1">
    <location>
        <begin position="222"/>
        <end position="248"/>
    </location>
</feature>
<dbReference type="Gene3D" id="3.10.20.90">
    <property type="entry name" value="Phosphatidylinositol 3-kinase Catalytic Subunit, Chain A, domain 1"/>
    <property type="match status" value="2"/>
</dbReference>
<protein>
    <submittedName>
        <fullName evidence="3">Tether containing UBX domain for GLUT4</fullName>
    </submittedName>
</protein>
<feature type="compositionally biased region" description="Low complexity" evidence="1">
    <location>
        <begin position="586"/>
        <end position="599"/>
    </location>
</feature>
<feature type="domain" description="UBX" evidence="2">
    <location>
        <begin position="447"/>
        <end position="522"/>
    </location>
</feature>
<dbReference type="InterPro" id="IPR021569">
    <property type="entry name" value="TUG-UBL1"/>
</dbReference>
<dbReference type="SUPFAM" id="SSF54236">
    <property type="entry name" value="Ubiquitin-like"/>
    <property type="match status" value="2"/>
</dbReference>
<evidence type="ECO:0000313" key="4">
    <source>
        <dbReference type="Proteomes" id="UP001212152"/>
    </source>
</evidence>
<dbReference type="InterPro" id="IPR001012">
    <property type="entry name" value="UBX_dom"/>
</dbReference>
<dbReference type="InterPro" id="IPR029071">
    <property type="entry name" value="Ubiquitin-like_domsf"/>
</dbReference>
<dbReference type="GO" id="GO:0005634">
    <property type="term" value="C:nucleus"/>
    <property type="evidence" value="ECO:0007669"/>
    <property type="project" value="TreeGrafter"/>
</dbReference>
<gene>
    <name evidence="3" type="primary">ASPSCR1</name>
    <name evidence="3" type="ORF">HDU87_005689</name>
</gene>
<dbReference type="GO" id="GO:0012506">
    <property type="term" value="C:vesicle membrane"/>
    <property type="evidence" value="ECO:0007669"/>
    <property type="project" value="TreeGrafter"/>
</dbReference>
<dbReference type="PANTHER" id="PTHR46467:SF1">
    <property type="entry name" value="TETHER CONTAINING UBX DOMAIN FOR GLUT4"/>
    <property type="match status" value="1"/>
</dbReference>
<dbReference type="GO" id="GO:0005737">
    <property type="term" value="C:cytoplasm"/>
    <property type="evidence" value="ECO:0007669"/>
    <property type="project" value="TreeGrafter"/>
</dbReference>
<accession>A0AAD5TGH4</accession>
<dbReference type="GO" id="GO:0006886">
    <property type="term" value="P:intracellular protein transport"/>
    <property type="evidence" value="ECO:0007669"/>
    <property type="project" value="TreeGrafter"/>
</dbReference>
<dbReference type="CDD" id="cd16105">
    <property type="entry name" value="Ubl_ASPSCR1_like"/>
    <property type="match status" value="1"/>
</dbReference>
<feature type="compositionally biased region" description="Basic and acidic residues" evidence="1">
    <location>
        <begin position="611"/>
        <end position="627"/>
    </location>
</feature>
<keyword evidence="4" id="KW-1185">Reference proteome</keyword>
<organism evidence="3 4">
    <name type="scientific">Geranomyces variabilis</name>
    <dbReference type="NCBI Taxonomy" id="109894"/>
    <lineage>
        <taxon>Eukaryota</taxon>
        <taxon>Fungi</taxon>
        <taxon>Fungi incertae sedis</taxon>
        <taxon>Chytridiomycota</taxon>
        <taxon>Chytridiomycota incertae sedis</taxon>
        <taxon>Chytridiomycetes</taxon>
        <taxon>Spizellomycetales</taxon>
        <taxon>Powellomycetaceae</taxon>
        <taxon>Geranomyces</taxon>
    </lineage>
</organism>
<dbReference type="EMBL" id="JADGJQ010000047">
    <property type="protein sequence ID" value="KAJ3175861.1"/>
    <property type="molecule type" value="Genomic_DNA"/>
</dbReference>
<reference evidence="3" key="1">
    <citation type="submission" date="2020-05" db="EMBL/GenBank/DDBJ databases">
        <title>Phylogenomic resolution of chytrid fungi.</title>
        <authorList>
            <person name="Stajich J.E."/>
            <person name="Amses K."/>
            <person name="Simmons R."/>
            <person name="Seto K."/>
            <person name="Myers J."/>
            <person name="Bonds A."/>
            <person name="Quandt C.A."/>
            <person name="Barry K."/>
            <person name="Liu P."/>
            <person name="Grigoriev I."/>
            <person name="Longcore J.E."/>
            <person name="James T.Y."/>
        </authorList>
    </citation>
    <scope>NUCLEOTIDE SEQUENCE</scope>
    <source>
        <strain evidence="3">JEL0379</strain>
    </source>
</reference>
<dbReference type="PANTHER" id="PTHR46467">
    <property type="entry name" value="TETHER CONTAINING UBX DOMAIN FOR GLUT4"/>
    <property type="match status" value="1"/>
</dbReference>
<evidence type="ECO:0000313" key="3">
    <source>
        <dbReference type="EMBL" id="KAJ3175861.1"/>
    </source>
</evidence>
<dbReference type="PROSITE" id="PS50033">
    <property type="entry name" value="UBX"/>
    <property type="match status" value="1"/>
</dbReference>
<comment type="caution">
    <text evidence="3">The sequence shown here is derived from an EMBL/GenBank/DDBJ whole genome shotgun (WGS) entry which is preliminary data.</text>
</comment>
<proteinExistence type="predicted"/>
<feature type="region of interest" description="Disordered" evidence="1">
    <location>
        <begin position="222"/>
        <end position="302"/>
    </location>
</feature>
<dbReference type="CDD" id="cd16118">
    <property type="entry name" value="UBX2_UBXN9"/>
    <property type="match status" value="1"/>
</dbReference>
<dbReference type="InterPro" id="IPR059238">
    <property type="entry name" value="UBX1_UBXN9"/>
</dbReference>
<feature type="compositionally biased region" description="Polar residues" evidence="1">
    <location>
        <begin position="273"/>
        <end position="296"/>
    </location>
</feature>
<dbReference type="Pfam" id="PF11470">
    <property type="entry name" value="TUG-UBL1"/>
    <property type="match status" value="1"/>
</dbReference>
<feature type="compositionally biased region" description="Basic residues" evidence="1">
    <location>
        <begin position="636"/>
        <end position="645"/>
    </location>
</feature>
<dbReference type="CDD" id="cd17075">
    <property type="entry name" value="UBX1_UBXN9"/>
    <property type="match status" value="1"/>
</dbReference>
<sequence>MASVTVLHPHQNAKSCSIKTTPSTSLRQVVADALTAFRLDADPNTFGLKNGRNMLDLGLNMRFANLPQGAKLQLIPVAAYSVAPGPVNVALQTPEGERLVDKFAIDTTLWGVLRTWETRNQNLNLTNRKGVVERGMLKLKKDVYMMPVCVMMNKEVPDAFIGNVKARLKSCAQLLFCTVQFSTVESLQRTTLQQAGLSSGSGVIRVLLRACDLSEMIGSRSASPAPVAAAPTPAAASPAASPNISPQAEASANVVPPPSQAREPASTLAAPEATSTDATPSLPASTLPTVNENTGSGPAPMEIDIEPLQVLPMKDYGSSVSHYVEEALVKPTPMEVDVTKEPNNASCGDSGLLERSGSTGNSAAATEHSGGPATPPPLEDESAMKVFYPPPDGVPYNQIVLPDSFYQLTSTELRVLLARSGGNSGSGSDAPLMTKAMRDREAALKRNKYPKTMTRVRFADRRLVQCGFMSGDKISALYAALKPLLANPARAFVLYTTPPMRVLDASQTFWEAGLAPACLVYFKWADGEGDGGDDWLASDWRAKMQPFPESSVSEASGVPTASNAEVAAAAAASRESKRPAWLPAVPSSSSSSSRPQSSGSSGGQDGGGLFGDERDGGDAGRGGRGDDGGANGSGSKKPKWFKIGK</sequence>